<dbReference type="Proteomes" id="UP000789920">
    <property type="component" value="Unassembled WGS sequence"/>
</dbReference>
<accession>A0ACA9PWK0</accession>
<gene>
    <name evidence="1" type="ORF">RPERSI_LOCUS11728</name>
</gene>
<dbReference type="EMBL" id="CAJVQC010024421">
    <property type="protein sequence ID" value="CAG8726387.1"/>
    <property type="molecule type" value="Genomic_DNA"/>
</dbReference>
<name>A0ACA9PWK0_9GLOM</name>
<comment type="caution">
    <text evidence="1">The sequence shown here is derived from an EMBL/GenBank/DDBJ whole genome shotgun (WGS) entry which is preliminary data.</text>
</comment>
<evidence type="ECO:0000313" key="2">
    <source>
        <dbReference type="Proteomes" id="UP000789920"/>
    </source>
</evidence>
<sequence>ESLTDSRNSCRKSKVPKVKSLTEIRNSYRKTYRNSKVLPKVECLTQSLTEIQNHVFTG</sequence>
<evidence type="ECO:0000313" key="1">
    <source>
        <dbReference type="EMBL" id="CAG8726387.1"/>
    </source>
</evidence>
<feature type="non-terminal residue" evidence="1">
    <location>
        <position position="1"/>
    </location>
</feature>
<keyword evidence="2" id="KW-1185">Reference proteome</keyword>
<reference evidence="1" key="1">
    <citation type="submission" date="2021-06" db="EMBL/GenBank/DDBJ databases">
        <authorList>
            <person name="Kallberg Y."/>
            <person name="Tangrot J."/>
            <person name="Rosling A."/>
        </authorList>
    </citation>
    <scope>NUCLEOTIDE SEQUENCE</scope>
    <source>
        <strain evidence="1">MA461A</strain>
    </source>
</reference>
<proteinExistence type="predicted"/>
<organism evidence="1 2">
    <name type="scientific">Racocetra persica</name>
    <dbReference type="NCBI Taxonomy" id="160502"/>
    <lineage>
        <taxon>Eukaryota</taxon>
        <taxon>Fungi</taxon>
        <taxon>Fungi incertae sedis</taxon>
        <taxon>Mucoromycota</taxon>
        <taxon>Glomeromycotina</taxon>
        <taxon>Glomeromycetes</taxon>
        <taxon>Diversisporales</taxon>
        <taxon>Gigasporaceae</taxon>
        <taxon>Racocetra</taxon>
    </lineage>
</organism>
<protein>
    <submittedName>
        <fullName evidence="1">27009_t:CDS:1</fullName>
    </submittedName>
</protein>